<comment type="caution">
    <text evidence="2">The sequence shown here is derived from an EMBL/GenBank/DDBJ whole genome shotgun (WGS) entry which is preliminary data.</text>
</comment>
<organism evidence="2 3">
    <name type="scientific">Devosia elaeis</name>
    <dbReference type="NCBI Taxonomy" id="1770058"/>
    <lineage>
        <taxon>Bacteria</taxon>
        <taxon>Pseudomonadati</taxon>
        <taxon>Pseudomonadota</taxon>
        <taxon>Alphaproteobacteria</taxon>
        <taxon>Hyphomicrobiales</taxon>
        <taxon>Devosiaceae</taxon>
        <taxon>Devosia</taxon>
    </lineage>
</organism>
<dbReference type="PROSITE" id="PS50943">
    <property type="entry name" value="HTH_CROC1"/>
    <property type="match status" value="1"/>
</dbReference>
<dbReference type="CDD" id="cd00093">
    <property type="entry name" value="HTH_XRE"/>
    <property type="match status" value="1"/>
</dbReference>
<feature type="domain" description="HTH cro/C1-type" evidence="1">
    <location>
        <begin position="7"/>
        <end position="61"/>
    </location>
</feature>
<sequence length="79" mass="8234">MITAPQIRAARALLAWKQVDLAKASGVSEMSIKNIERGDTDPRVSTLAAIRSALEGAGIQFIDDGDVAGGKGVVLTKNV</sequence>
<dbReference type="SMART" id="SM00530">
    <property type="entry name" value="HTH_XRE"/>
    <property type="match status" value="1"/>
</dbReference>
<dbReference type="EMBL" id="LVVY01000077">
    <property type="protein sequence ID" value="OAM77758.1"/>
    <property type="molecule type" value="Genomic_DNA"/>
</dbReference>
<dbReference type="InterPro" id="IPR010982">
    <property type="entry name" value="Lambda_DNA-bd_dom_sf"/>
</dbReference>
<dbReference type="RefSeq" id="WP_067454785.1">
    <property type="nucleotide sequence ID" value="NZ_LVVY01000077.1"/>
</dbReference>
<name>A0A178I0N1_9HYPH</name>
<dbReference type="Gene3D" id="1.10.260.40">
    <property type="entry name" value="lambda repressor-like DNA-binding domains"/>
    <property type="match status" value="1"/>
</dbReference>
<dbReference type="Proteomes" id="UP000078389">
    <property type="component" value="Unassembled WGS sequence"/>
</dbReference>
<accession>A0A178I0N1</accession>
<dbReference type="OrthoDB" id="4419620at2"/>
<protein>
    <recommendedName>
        <fullName evidence="1">HTH cro/C1-type domain-containing protein</fullName>
    </recommendedName>
</protein>
<proteinExistence type="predicted"/>
<evidence type="ECO:0000259" key="1">
    <source>
        <dbReference type="PROSITE" id="PS50943"/>
    </source>
</evidence>
<dbReference type="Pfam" id="PF01381">
    <property type="entry name" value="HTH_3"/>
    <property type="match status" value="1"/>
</dbReference>
<dbReference type="STRING" id="1770058.A3840_08410"/>
<dbReference type="InterPro" id="IPR001387">
    <property type="entry name" value="Cro/C1-type_HTH"/>
</dbReference>
<dbReference type="SUPFAM" id="SSF47413">
    <property type="entry name" value="lambda repressor-like DNA-binding domains"/>
    <property type="match status" value="1"/>
</dbReference>
<keyword evidence="3" id="KW-1185">Reference proteome</keyword>
<evidence type="ECO:0000313" key="2">
    <source>
        <dbReference type="EMBL" id="OAM77758.1"/>
    </source>
</evidence>
<reference evidence="2 3" key="1">
    <citation type="submission" date="2016-03" db="EMBL/GenBank/DDBJ databases">
        <title>Genome sequencing of Devosia sp. S37.</title>
        <authorList>
            <person name="Mohd Nor M."/>
        </authorList>
    </citation>
    <scope>NUCLEOTIDE SEQUENCE [LARGE SCALE GENOMIC DNA]</scope>
    <source>
        <strain evidence="2 3">S37</strain>
    </source>
</reference>
<gene>
    <name evidence="2" type="ORF">A3840_08410</name>
</gene>
<dbReference type="GO" id="GO:0003677">
    <property type="term" value="F:DNA binding"/>
    <property type="evidence" value="ECO:0007669"/>
    <property type="project" value="InterPro"/>
</dbReference>
<evidence type="ECO:0000313" key="3">
    <source>
        <dbReference type="Proteomes" id="UP000078389"/>
    </source>
</evidence>
<dbReference type="AlphaFoldDB" id="A0A178I0N1"/>